<organism evidence="4 5">
    <name type="scientific">Streptomyces glycanivorans</name>
    <dbReference type="NCBI Taxonomy" id="3033808"/>
    <lineage>
        <taxon>Bacteria</taxon>
        <taxon>Bacillati</taxon>
        <taxon>Actinomycetota</taxon>
        <taxon>Actinomycetes</taxon>
        <taxon>Kitasatosporales</taxon>
        <taxon>Streptomycetaceae</taxon>
        <taxon>Streptomyces</taxon>
    </lineage>
</organism>
<dbReference type="PANTHER" id="PTHR30466:SF11">
    <property type="entry name" value="FLAVIN-DEPENDENT MONOOXYGENASE, REDUCTASE SUBUNIT HSAB"/>
    <property type="match status" value="1"/>
</dbReference>
<dbReference type="PROSITE" id="PS51078">
    <property type="entry name" value="ICLR_ED"/>
    <property type="match status" value="1"/>
</dbReference>
<feature type="domain" description="IclR-ED" evidence="3">
    <location>
        <begin position="168"/>
        <end position="356"/>
    </location>
</feature>
<evidence type="ECO:0000313" key="5">
    <source>
        <dbReference type="Proteomes" id="UP001224433"/>
    </source>
</evidence>
<evidence type="ECO:0000259" key="3">
    <source>
        <dbReference type="PROSITE" id="PS51078"/>
    </source>
</evidence>
<evidence type="ECO:0000256" key="2">
    <source>
        <dbReference type="ARBA" id="ARBA00023002"/>
    </source>
</evidence>
<gene>
    <name evidence="4" type="ORF">P8A20_05160</name>
</gene>
<dbReference type="InterPro" id="IPR012349">
    <property type="entry name" value="Split_barrel_FMN-bd"/>
</dbReference>
<dbReference type="Gene3D" id="3.30.450.40">
    <property type="match status" value="1"/>
</dbReference>
<dbReference type="SUPFAM" id="SSF55781">
    <property type="entry name" value="GAF domain-like"/>
    <property type="match status" value="1"/>
</dbReference>
<keyword evidence="5" id="KW-1185">Reference proteome</keyword>
<protein>
    <submittedName>
        <fullName evidence="4">Flavin reductase</fullName>
    </submittedName>
</protein>
<evidence type="ECO:0000256" key="1">
    <source>
        <dbReference type="ARBA" id="ARBA00008898"/>
    </source>
</evidence>
<dbReference type="InterPro" id="IPR050268">
    <property type="entry name" value="NADH-dep_flavin_reductase"/>
</dbReference>
<dbReference type="InterPro" id="IPR002563">
    <property type="entry name" value="Flavin_Rdtase-like_dom"/>
</dbReference>
<accession>A0ABY9J5A6</accession>
<dbReference type="SMART" id="SM00903">
    <property type="entry name" value="Flavin_Reduct"/>
    <property type="match status" value="1"/>
</dbReference>
<proteinExistence type="inferred from homology"/>
<sequence>MDTPTTKPIAPAKFRKALGHYPTGVALVASRDAVGTPVGMVVGTFTSVSLAPPLVAFLPDRSSTSWPRIREAGRFCVSVLGAGQEEVCRSFFTKEMDRFQRYCADDAPSGSPRVSGAVLWVDCAVESVIEAGDHDIVLGRVQDIAVPESPALPLLFLRGGYGAPAPLSLQAESPEPGARLRLADAVRPEAEAIARELGLECLVSAAMDDHVVSLVAAGVGSSPHGSPTRVGAAFPLAAPFGPLFAAWASPAEQETWIARSSQLLGEQGGRTAREDLEAVRALGYQVTTGRATADRFERVVENGANDTDRAGDLLRRIAERGPEPGLRVPLRELTDVTSLAAAVHTADGRVGLSLHLIGFTGNETPDRLVECRDRLLAGVERARALIGS</sequence>
<dbReference type="Proteomes" id="UP001224433">
    <property type="component" value="Chromosome"/>
</dbReference>
<name>A0ABY9J5A6_9ACTN</name>
<evidence type="ECO:0000313" key="4">
    <source>
        <dbReference type="EMBL" id="WLQ63022.1"/>
    </source>
</evidence>
<dbReference type="EMBL" id="CP120983">
    <property type="protein sequence ID" value="WLQ63022.1"/>
    <property type="molecule type" value="Genomic_DNA"/>
</dbReference>
<dbReference type="Pfam" id="PF01613">
    <property type="entry name" value="Flavin_Reduct"/>
    <property type="match status" value="1"/>
</dbReference>
<dbReference type="InterPro" id="IPR029016">
    <property type="entry name" value="GAF-like_dom_sf"/>
</dbReference>
<comment type="similarity">
    <text evidence="1">Belongs to the non-flavoprotein flavin reductase family.</text>
</comment>
<dbReference type="RefSeq" id="WP_306102965.1">
    <property type="nucleotide sequence ID" value="NZ_CP120983.1"/>
</dbReference>
<dbReference type="InterPro" id="IPR014757">
    <property type="entry name" value="Tscrpt_reg_IclR_C"/>
</dbReference>
<dbReference type="SUPFAM" id="SSF50475">
    <property type="entry name" value="FMN-binding split barrel"/>
    <property type="match status" value="1"/>
</dbReference>
<keyword evidence="2" id="KW-0560">Oxidoreductase</keyword>
<dbReference type="PANTHER" id="PTHR30466">
    <property type="entry name" value="FLAVIN REDUCTASE"/>
    <property type="match status" value="1"/>
</dbReference>
<dbReference type="Gene3D" id="2.30.110.10">
    <property type="entry name" value="Electron Transport, Fmn-binding Protein, Chain A"/>
    <property type="match status" value="1"/>
</dbReference>
<reference evidence="4 5" key="1">
    <citation type="submission" date="2023-03" db="EMBL/GenBank/DDBJ databases">
        <title>Isolation and description of six Streptomyces strains from soil environments, able to metabolize different microbial glucans.</title>
        <authorList>
            <person name="Widen T."/>
            <person name="Larsbrink J."/>
        </authorList>
    </citation>
    <scope>NUCLEOTIDE SEQUENCE [LARGE SCALE GENOMIC DNA]</scope>
    <source>
        <strain evidence="4 5">Alt3</strain>
    </source>
</reference>